<reference evidence="2" key="2">
    <citation type="journal article" date="2024" name="Plant">
        <title>Genomic evolution and insights into agronomic trait innovations of Sesamum species.</title>
        <authorList>
            <person name="Miao H."/>
            <person name="Wang L."/>
            <person name="Qu L."/>
            <person name="Liu H."/>
            <person name="Sun Y."/>
            <person name="Le M."/>
            <person name="Wang Q."/>
            <person name="Wei S."/>
            <person name="Zheng Y."/>
            <person name="Lin W."/>
            <person name="Duan Y."/>
            <person name="Cao H."/>
            <person name="Xiong S."/>
            <person name="Wang X."/>
            <person name="Wei L."/>
            <person name="Li C."/>
            <person name="Ma Q."/>
            <person name="Ju M."/>
            <person name="Zhao R."/>
            <person name="Li G."/>
            <person name="Mu C."/>
            <person name="Tian Q."/>
            <person name="Mei H."/>
            <person name="Zhang T."/>
            <person name="Gao T."/>
            <person name="Zhang H."/>
        </authorList>
    </citation>
    <scope>NUCLEOTIDE SEQUENCE</scope>
    <source>
        <strain evidence="2">3651</strain>
    </source>
</reference>
<organism evidence="2 3">
    <name type="scientific">Sesamum alatum</name>
    <dbReference type="NCBI Taxonomy" id="300844"/>
    <lineage>
        <taxon>Eukaryota</taxon>
        <taxon>Viridiplantae</taxon>
        <taxon>Streptophyta</taxon>
        <taxon>Embryophyta</taxon>
        <taxon>Tracheophyta</taxon>
        <taxon>Spermatophyta</taxon>
        <taxon>Magnoliopsida</taxon>
        <taxon>eudicotyledons</taxon>
        <taxon>Gunneridae</taxon>
        <taxon>Pentapetalae</taxon>
        <taxon>asterids</taxon>
        <taxon>lamiids</taxon>
        <taxon>Lamiales</taxon>
        <taxon>Pedaliaceae</taxon>
        <taxon>Sesamum</taxon>
    </lineage>
</organism>
<feature type="signal peptide" evidence="1">
    <location>
        <begin position="1"/>
        <end position="27"/>
    </location>
</feature>
<comment type="caution">
    <text evidence="2">The sequence shown here is derived from an EMBL/GenBank/DDBJ whole genome shotgun (WGS) entry which is preliminary data.</text>
</comment>
<reference evidence="2" key="1">
    <citation type="submission" date="2020-06" db="EMBL/GenBank/DDBJ databases">
        <authorList>
            <person name="Li T."/>
            <person name="Hu X."/>
            <person name="Zhang T."/>
            <person name="Song X."/>
            <person name="Zhang H."/>
            <person name="Dai N."/>
            <person name="Sheng W."/>
            <person name="Hou X."/>
            <person name="Wei L."/>
        </authorList>
    </citation>
    <scope>NUCLEOTIDE SEQUENCE</scope>
    <source>
        <strain evidence="2">3651</strain>
        <tissue evidence="2">Leaf</tissue>
    </source>
</reference>
<accession>A0AAE1Y4I0</accession>
<dbReference type="AlphaFoldDB" id="A0AAE1Y4I0"/>
<sequence length="148" mass="16202">MGAVLITRHRVWLLLRLLNLRPSMSLCHSPPTELIKLAALSSPCTLSSRRLISRRHLLGIRLALTTFQLPRAAAIARVSSDSRFPTPAARVSPCNISSSTTAATSRDLSYSRVSTLPTTAFSPSTLASRVPHLFSRFSWTVTGDLFDV</sequence>
<evidence type="ECO:0000313" key="2">
    <source>
        <dbReference type="EMBL" id="KAK4423134.1"/>
    </source>
</evidence>
<evidence type="ECO:0008006" key="4">
    <source>
        <dbReference type="Google" id="ProtNLM"/>
    </source>
</evidence>
<proteinExistence type="predicted"/>
<dbReference type="Proteomes" id="UP001293254">
    <property type="component" value="Unassembled WGS sequence"/>
</dbReference>
<evidence type="ECO:0000313" key="3">
    <source>
        <dbReference type="Proteomes" id="UP001293254"/>
    </source>
</evidence>
<evidence type="ECO:0000256" key="1">
    <source>
        <dbReference type="SAM" id="SignalP"/>
    </source>
</evidence>
<dbReference type="EMBL" id="JACGWO010000007">
    <property type="protein sequence ID" value="KAK4423134.1"/>
    <property type="molecule type" value="Genomic_DNA"/>
</dbReference>
<gene>
    <name evidence="2" type="ORF">Salat_1896000</name>
</gene>
<feature type="chain" id="PRO_5042064662" description="Secreted protein" evidence="1">
    <location>
        <begin position="28"/>
        <end position="148"/>
    </location>
</feature>
<keyword evidence="1" id="KW-0732">Signal</keyword>
<name>A0AAE1Y4I0_9LAMI</name>
<keyword evidence="3" id="KW-1185">Reference proteome</keyword>
<protein>
    <recommendedName>
        <fullName evidence="4">Secreted protein</fullName>
    </recommendedName>
</protein>